<dbReference type="GO" id="GO:0015074">
    <property type="term" value="P:DNA integration"/>
    <property type="evidence" value="ECO:0007669"/>
    <property type="project" value="InterPro"/>
</dbReference>
<dbReference type="PROSITE" id="PS50994">
    <property type="entry name" value="INTEGRASE"/>
    <property type="match status" value="1"/>
</dbReference>
<organism evidence="3 4">
    <name type="scientific">Galendromus occidentalis</name>
    <name type="common">western predatory mite</name>
    <dbReference type="NCBI Taxonomy" id="34638"/>
    <lineage>
        <taxon>Eukaryota</taxon>
        <taxon>Metazoa</taxon>
        <taxon>Ecdysozoa</taxon>
        <taxon>Arthropoda</taxon>
        <taxon>Chelicerata</taxon>
        <taxon>Arachnida</taxon>
        <taxon>Acari</taxon>
        <taxon>Parasitiformes</taxon>
        <taxon>Mesostigmata</taxon>
        <taxon>Gamasina</taxon>
        <taxon>Phytoseioidea</taxon>
        <taxon>Phytoseiidae</taxon>
        <taxon>Typhlodrominae</taxon>
        <taxon>Galendromus</taxon>
    </lineage>
</organism>
<feature type="domain" description="Integrase catalytic" evidence="2">
    <location>
        <begin position="86"/>
        <end position="227"/>
    </location>
</feature>
<dbReference type="GeneID" id="108865009"/>
<dbReference type="InterPro" id="IPR001584">
    <property type="entry name" value="Integrase_cat-core"/>
</dbReference>
<dbReference type="Pfam" id="PF00665">
    <property type="entry name" value="rve"/>
    <property type="match status" value="1"/>
</dbReference>
<dbReference type="GO" id="GO:0003676">
    <property type="term" value="F:nucleic acid binding"/>
    <property type="evidence" value="ECO:0007669"/>
    <property type="project" value="InterPro"/>
</dbReference>
<dbReference type="RefSeq" id="XP_018497126.1">
    <property type="nucleotide sequence ID" value="XM_018641610.1"/>
</dbReference>
<reference evidence="4" key="1">
    <citation type="submission" date="2025-08" db="UniProtKB">
        <authorList>
            <consortium name="RefSeq"/>
        </authorList>
    </citation>
    <scope>IDENTIFICATION</scope>
</reference>
<dbReference type="KEGG" id="goe:108865009"/>
<proteinExistence type="predicted"/>
<keyword evidence="3" id="KW-1185">Reference proteome</keyword>
<dbReference type="InterPro" id="IPR036397">
    <property type="entry name" value="RNaseH_sf"/>
</dbReference>
<dbReference type="Proteomes" id="UP000694867">
    <property type="component" value="Unplaced"/>
</dbReference>
<evidence type="ECO:0000313" key="4">
    <source>
        <dbReference type="RefSeq" id="XP_018497126.1"/>
    </source>
</evidence>
<gene>
    <name evidence="4" type="primary">LOC108865009</name>
</gene>
<dbReference type="GO" id="GO:0003964">
    <property type="term" value="F:RNA-directed DNA polymerase activity"/>
    <property type="evidence" value="ECO:0007669"/>
    <property type="project" value="UniProtKB-EC"/>
</dbReference>
<dbReference type="InterPro" id="IPR050951">
    <property type="entry name" value="Retrovirus_Pol_polyprotein"/>
</dbReference>
<dbReference type="Gene3D" id="1.10.340.70">
    <property type="match status" value="1"/>
</dbReference>
<dbReference type="InterPro" id="IPR041588">
    <property type="entry name" value="Integrase_H2C2"/>
</dbReference>
<protein>
    <recommendedName>
        <fullName evidence="1">RNA-directed DNA polymerase</fullName>
        <ecNumber evidence="1">2.7.7.49</ecNumber>
    </recommendedName>
</protein>
<sequence length="227" mass="25411">MQNGLLYRRGRLCIPGSMSEDVIKLCHEDDMAGHPGARRTERRVRERFDLGRGFHRRVRQYVRDCEICQRRKPPQQKVGDMQPVVPPGRPFEKVGLDFAGPFNVPGRPPVYILVAVDDCTRFVHLFAAGRISAPFVVRSLETMSASLGRIGTIVTDNASCFRGTLLADYLRRVGTSHIRTAVGHPQFNGLAERTIRTLTDRLGALVLEGFTAVREIIPKIAFSLNTT</sequence>
<evidence type="ECO:0000313" key="3">
    <source>
        <dbReference type="Proteomes" id="UP000694867"/>
    </source>
</evidence>
<evidence type="ECO:0000259" key="2">
    <source>
        <dbReference type="PROSITE" id="PS50994"/>
    </source>
</evidence>
<dbReference type="Gene3D" id="3.30.420.10">
    <property type="entry name" value="Ribonuclease H-like superfamily/Ribonuclease H"/>
    <property type="match status" value="1"/>
</dbReference>
<dbReference type="PANTHER" id="PTHR37984">
    <property type="entry name" value="PROTEIN CBG26694"/>
    <property type="match status" value="1"/>
</dbReference>
<accession>A0AAJ7PAT4</accession>
<evidence type="ECO:0000256" key="1">
    <source>
        <dbReference type="ARBA" id="ARBA00012493"/>
    </source>
</evidence>
<dbReference type="SUPFAM" id="SSF53098">
    <property type="entry name" value="Ribonuclease H-like"/>
    <property type="match status" value="1"/>
</dbReference>
<dbReference type="Pfam" id="PF17921">
    <property type="entry name" value="Integrase_H2C2"/>
    <property type="match status" value="1"/>
</dbReference>
<feature type="non-terminal residue" evidence="4">
    <location>
        <position position="227"/>
    </location>
</feature>
<dbReference type="PANTHER" id="PTHR37984:SF15">
    <property type="entry name" value="INTEGRASE CATALYTIC DOMAIN-CONTAINING PROTEIN"/>
    <property type="match status" value="1"/>
</dbReference>
<dbReference type="EC" id="2.7.7.49" evidence="1"/>
<name>A0AAJ7PAT4_9ACAR</name>
<dbReference type="InterPro" id="IPR012337">
    <property type="entry name" value="RNaseH-like_sf"/>
</dbReference>
<dbReference type="AlphaFoldDB" id="A0AAJ7PAT4"/>